<protein>
    <submittedName>
        <fullName evidence="1">Uncharacterized protein</fullName>
    </submittedName>
</protein>
<evidence type="ECO:0000313" key="2">
    <source>
        <dbReference type="Proteomes" id="UP000536604"/>
    </source>
</evidence>
<name>A0A841IKN9_9ACTN</name>
<dbReference type="Proteomes" id="UP000536604">
    <property type="component" value="Unassembled WGS sequence"/>
</dbReference>
<organism evidence="1 2">
    <name type="scientific">Nocardiopsis algeriensis</name>
    <dbReference type="NCBI Taxonomy" id="1478215"/>
    <lineage>
        <taxon>Bacteria</taxon>
        <taxon>Bacillati</taxon>
        <taxon>Actinomycetota</taxon>
        <taxon>Actinomycetes</taxon>
        <taxon>Streptosporangiales</taxon>
        <taxon>Nocardiopsidaceae</taxon>
        <taxon>Nocardiopsis</taxon>
    </lineage>
</organism>
<proteinExistence type="predicted"/>
<comment type="caution">
    <text evidence="1">The sequence shown here is derived from an EMBL/GenBank/DDBJ whole genome shotgun (WGS) entry which is preliminary data.</text>
</comment>
<reference evidence="1 2" key="1">
    <citation type="submission" date="2020-08" db="EMBL/GenBank/DDBJ databases">
        <title>Genomic Encyclopedia of Type Strains, Phase III (KMG-III): the genomes of soil and plant-associated and newly described type strains.</title>
        <authorList>
            <person name="Whitman W."/>
        </authorList>
    </citation>
    <scope>NUCLEOTIDE SEQUENCE [LARGE SCALE GENOMIC DNA]</scope>
    <source>
        <strain evidence="1 2">CECT 8712</strain>
    </source>
</reference>
<accession>A0A841IKN9</accession>
<dbReference type="AlphaFoldDB" id="A0A841IKN9"/>
<evidence type="ECO:0000313" key="1">
    <source>
        <dbReference type="EMBL" id="MBB6118544.1"/>
    </source>
</evidence>
<dbReference type="EMBL" id="JACHJO010000002">
    <property type="protein sequence ID" value="MBB6118544.1"/>
    <property type="molecule type" value="Genomic_DNA"/>
</dbReference>
<sequence length="38" mass="3729">MVTLGIDPHKQMHLTVALSLAAGGVGDMTGLLGRGPGG</sequence>
<keyword evidence="2" id="KW-1185">Reference proteome</keyword>
<gene>
    <name evidence="1" type="ORF">FHS13_000476</name>
</gene>